<dbReference type="GO" id="GO:0008198">
    <property type="term" value="F:ferrous iron binding"/>
    <property type="evidence" value="ECO:0007669"/>
    <property type="project" value="TreeGrafter"/>
</dbReference>
<dbReference type="Pfam" id="PF04384">
    <property type="entry name" value="Fe-S_assembly"/>
    <property type="match status" value="1"/>
</dbReference>
<gene>
    <name evidence="1" type="ORF">ALP29_02589</name>
</gene>
<accession>A0A3M5V558</accession>
<comment type="caution">
    <text evidence="1">The sequence shown here is derived from an EMBL/GenBank/DDBJ whole genome shotgun (WGS) entry which is preliminary data.</text>
</comment>
<organism evidence="1 2">
    <name type="scientific">Pseudomonas syringae pv. avii</name>
    <dbReference type="NCBI Taxonomy" id="663959"/>
    <lineage>
        <taxon>Bacteria</taxon>
        <taxon>Pseudomonadati</taxon>
        <taxon>Pseudomonadota</taxon>
        <taxon>Gammaproteobacteria</taxon>
        <taxon>Pseudomonadales</taxon>
        <taxon>Pseudomonadaceae</taxon>
        <taxon>Pseudomonas</taxon>
        <taxon>Pseudomonas syringae</taxon>
    </lineage>
</organism>
<dbReference type="Proteomes" id="UP000280395">
    <property type="component" value="Unassembled WGS sequence"/>
</dbReference>
<evidence type="ECO:0000313" key="2">
    <source>
        <dbReference type="Proteomes" id="UP000280395"/>
    </source>
</evidence>
<reference evidence="1 2" key="1">
    <citation type="submission" date="2018-08" db="EMBL/GenBank/DDBJ databases">
        <title>Recombination of ecologically and evolutionarily significant loci maintains genetic cohesion in the Pseudomonas syringae species complex.</title>
        <authorList>
            <person name="Dillon M."/>
            <person name="Thakur S."/>
            <person name="Almeida R.N.D."/>
            <person name="Weir B.S."/>
            <person name="Guttman D.S."/>
        </authorList>
    </citation>
    <scope>NUCLEOTIDE SEQUENCE [LARGE SCALE GENOMIC DNA]</scope>
    <source>
        <strain evidence="1 2">ICMP 14479</strain>
    </source>
</reference>
<dbReference type="PANTHER" id="PTHR37532">
    <property type="entry name" value="PROTEIN ISCX"/>
    <property type="match status" value="1"/>
</dbReference>
<dbReference type="InterPro" id="IPR036762">
    <property type="entry name" value="IscX-like_sf"/>
</dbReference>
<dbReference type="InterPro" id="IPR007479">
    <property type="entry name" value="ISC_FeS_clus_asmbl_IscsX"/>
</dbReference>
<proteinExistence type="predicted"/>
<evidence type="ECO:0000313" key="1">
    <source>
        <dbReference type="EMBL" id="RMU53209.1"/>
    </source>
</evidence>
<dbReference type="EMBL" id="RBUA01000944">
    <property type="protein sequence ID" value="RMU53209.1"/>
    <property type="molecule type" value="Genomic_DNA"/>
</dbReference>
<name>A0A3M5V558_PSESX</name>
<evidence type="ECO:0008006" key="3">
    <source>
        <dbReference type="Google" id="ProtNLM"/>
    </source>
</evidence>
<dbReference type="NCBIfam" id="TIGR03412">
    <property type="entry name" value="iscX_yfhJ"/>
    <property type="match status" value="1"/>
</dbReference>
<dbReference type="GO" id="GO:0016226">
    <property type="term" value="P:iron-sulfur cluster assembly"/>
    <property type="evidence" value="ECO:0007669"/>
    <property type="project" value="UniProtKB-UniRule"/>
</dbReference>
<sequence>MIQGNVMSLKWVDVQEIAIQLAQAHPEVNPLTVNFVKLRDLVMALPDFDDIPDRGGEKVLEAIQGLWIEEAD</sequence>
<dbReference type="SUPFAM" id="SSF140319">
    <property type="entry name" value="IscX-like"/>
    <property type="match status" value="1"/>
</dbReference>
<protein>
    <recommendedName>
        <fullName evidence="3">FeS assembly protein IscX</fullName>
    </recommendedName>
</protein>
<dbReference type="GO" id="GO:0005829">
    <property type="term" value="C:cytosol"/>
    <property type="evidence" value="ECO:0007669"/>
    <property type="project" value="TreeGrafter"/>
</dbReference>
<dbReference type="Gene3D" id="1.10.10.600">
    <property type="entry name" value="IscX-like"/>
    <property type="match status" value="1"/>
</dbReference>
<dbReference type="AlphaFoldDB" id="A0A3M5V558"/>
<dbReference type="PANTHER" id="PTHR37532:SF1">
    <property type="entry name" value="PROTEIN ISCX"/>
    <property type="match status" value="1"/>
</dbReference>
<dbReference type="PIRSF" id="PIRSF039003">
    <property type="entry name" value="IscX"/>
    <property type="match status" value="1"/>
</dbReference>